<dbReference type="PROSITE" id="PS50943">
    <property type="entry name" value="HTH_CROC1"/>
    <property type="match status" value="1"/>
</dbReference>
<gene>
    <name evidence="2" type="ORF">SAMCFNEI73_pC1471</name>
</gene>
<proteinExistence type="predicted"/>
<reference evidence="2 3" key="1">
    <citation type="submission" date="2015-10" db="EMBL/GenBank/DDBJ databases">
        <title>Genomic differences between typical nodule nitrogen-fixing rhizobial strains and those coming from bean seeds.</title>
        <authorList>
            <person name="Peralta H."/>
            <person name="Aguilar-Vera A."/>
            <person name="Diaz R."/>
            <person name="Mora Y."/>
            <person name="Martinez-Batallar G."/>
            <person name="Salazar E."/>
            <person name="Vargas-Lagunas C."/>
            <person name="Encarnacion S."/>
            <person name="Girard L."/>
            <person name="Mora J."/>
        </authorList>
    </citation>
    <scope>NUCLEOTIDE SEQUENCE [LARGE SCALE GENOMIC DNA]</scope>
    <source>
        <strain evidence="2 3">CFNEI 73</strain>
        <plasmid evidence="2 3">C</plasmid>
    </source>
</reference>
<organism evidence="2 3">
    <name type="scientific">Sinorhizobium americanum</name>
    <dbReference type="NCBI Taxonomy" id="194963"/>
    <lineage>
        <taxon>Bacteria</taxon>
        <taxon>Pseudomonadati</taxon>
        <taxon>Pseudomonadota</taxon>
        <taxon>Alphaproteobacteria</taxon>
        <taxon>Hyphomicrobiales</taxon>
        <taxon>Rhizobiaceae</taxon>
        <taxon>Sinorhizobium/Ensifer group</taxon>
        <taxon>Sinorhizobium</taxon>
    </lineage>
</organism>
<keyword evidence="3" id="KW-1185">Reference proteome</keyword>
<keyword evidence="2" id="KW-0614">Plasmid</keyword>
<evidence type="ECO:0000313" key="3">
    <source>
        <dbReference type="Proteomes" id="UP000182306"/>
    </source>
</evidence>
<dbReference type="RefSeq" id="WP_234782370.1">
    <property type="nucleotide sequence ID" value="NZ_CP013110.1"/>
</dbReference>
<dbReference type="KEGG" id="same:SAMCFNEI73_pC1471"/>
<protein>
    <submittedName>
        <fullName evidence="2">Transcriptional regulator</fullName>
    </submittedName>
</protein>
<dbReference type="GO" id="GO:0003677">
    <property type="term" value="F:DNA binding"/>
    <property type="evidence" value="ECO:0007669"/>
    <property type="project" value="InterPro"/>
</dbReference>
<evidence type="ECO:0000259" key="1">
    <source>
        <dbReference type="PROSITE" id="PS50943"/>
    </source>
</evidence>
<name>A0A1L3LYI6_9HYPH</name>
<dbReference type="InterPro" id="IPR001387">
    <property type="entry name" value="Cro/C1-type_HTH"/>
</dbReference>
<dbReference type="CDD" id="cd00093">
    <property type="entry name" value="HTH_XRE"/>
    <property type="match status" value="1"/>
</dbReference>
<dbReference type="EMBL" id="CP013110">
    <property type="protein sequence ID" value="APG95175.1"/>
    <property type="molecule type" value="Genomic_DNA"/>
</dbReference>
<evidence type="ECO:0000313" key="2">
    <source>
        <dbReference type="EMBL" id="APG95175.1"/>
    </source>
</evidence>
<geneLocation type="plasmid" evidence="2 3">
    <name>C</name>
</geneLocation>
<dbReference type="SUPFAM" id="SSF47413">
    <property type="entry name" value="lambda repressor-like DNA-binding domains"/>
    <property type="match status" value="1"/>
</dbReference>
<dbReference type="Proteomes" id="UP000182306">
    <property type="component" value="Plasmid C"/>
</dbReference>
<dbReference type="InterPro" id="IPR010982">
    <property type="entry name" value="Lambda_DNA-bd_dom_sf"/>
</dbReference>
<feature type="domain" description="HTH cro/C1-type" evidence="1">
    <location>
        <begin position="27"/>
        <end position="80"/>
    </location>
</feature>
<dbReference type="SMART" id="SM00530">
    <property type="entry name" value="HTH_XRE"/>
    <property type="match status" value="1"/>
</dbReference>
<dbReference type="Gene3D" id="1.10.260.40">
    <property type="entry name" value="lambda repressor-like DNA-binding domains"/>
    <property type="match status" value="1"/>
</dbReference>
<sequence length="286" mass="32585">MLLIASVRKAARLDHFGGNAAALAANLRTLCEGHGSIAAVCRKINVNRQQFNKYLSGAHVPSASNLRMIANYFGLSVPILFSDPDEFRTLVDGNFFHAMSTARQLPEFSRFVSNMIVENNSLDDDILGVYDRYQFSSIYKGFVLRSAFCIYRNKEFLQHYYVERFPSFDDPKKTEYVFKYYGFCFPVADRIFTADFEGIQRNELTFGVYAQVKRNAKKFMFGIASGIAANMFRQPYSTKVALHYRGPGLLKREHLNNLTVMDRNDPSIPREALQYLGDGSDMIQMG</sequence>
<accession>A0A1L3LYI6</accession>
<dbReference type="AlphaFoldDB" id="A0A1L3LYI6"/>